<dbReference type="RefSeq" id="XP_007315094.1">
    <property type="nucleotide sequence ID" value="XM_007315032.1"/>
</dbReference>
<dbReference type="GeneID" id="18810923"/>
<dbReference type="Proteomes" id="UP000008064">
    <property type="component" value="Unassembled WGS sequence"/>
</dbReference>
<feature type="non-terminal residue" evidence="1">
    <location>
        <position position="52"/>
    </location>
</feature>
<evidence type="ECO:0000313" key="2">
    <source>
        <dbReference type="Proteomes" id="UP000008064"/>
    </source>
</evidence>
<dbReference type="AlphaFoldDB" id="F8NL79"/>
<dbReference type="EMBL" id="GL945430">
    <property type="protein sequence ID" value="EGO28895.1"/>
    <property type="molecule type" value="Genomic_DNA"/>
</dbReference>
<dbReference type="KEGG" id="sla:SERLADRAFT_381114"/>
<gene>
    <name evidence="1" type="ORF">SERLADRAFT_381114</name>
</gene>
<proteinExistence type="predicted"/>
<dbReference type="HOGENOM" id="CLU_3093214_0_0_1"/>
<organism evidence="2">
    <name type="scientific">Serpula lacrymans var. lacrymans (strain S7.9)</name>
    <name type="common">Dry rot fungus</name>
    <dbReference type="NCBI Taxonomy" id="578457"/>
    <lineage>
        <taxon>Eukaryota</taxon>
        <taxon>Fungi</taxon>
        <taxon>Dikarya</taxon>
        <taxon>Basidiomycota</taxon>
        <taxon>Agaricomycotina</taxon>
        <taxon>Agaricomycetes</taxon>
        <taxon>Agaricomycetidae</taxon>
        <taxon>Boletales</taxon>
        <taxon>Coniophorineae</taxon>
        <taxon>Serpulaceae</taxon>
        <taxon>Serpula</taxon>
    </lineage>
</organism>
<protein>
    <submittedName>
        <fullName evidence="1">Uncharacterized protein</fullName>
    </submittedName>
</protein>
<evidence type="ECO:0000313" key="1">
    <source>
        <dbReference type="EMBL" id="EGO28895.1"/>
    </source>
</evidence>
<reference evidence="2" key="1">
    <citation type="journal article" date="2011" name="Science">
        <title>The plant cell wall-decomposing machinery underlies the functional diversity of forest fungi.</title>
        <authorList>
            <person name="Eastwood D.C."/>
            <person name="Floudas D."/>
            <person name="Binder M."/>
            <person name="Majcherczyk A."/>
            <person name="Schneider P."/>
            <person name="Aerts A."/>
            <person name="Asiegbu F.O."/>
            <person name="Baker S.E."/>
            <person name="Barry K."/>
            <person name="Bendiksby M."/>
            <person name="Blumentritt M."/>
            <person name="Coutinho P.M."/>
            <person name="Cullen D."/>
            <person name="de Vries R.P."/>
            <person name="Gathman A."/>
            <person name="Goodell B."/>
            <person name="Henrissat B."/>
            <person name="Ihrmark K."/>
            <person name="Kauserud H."/>
            <person name="Kohler A."/>
            <person name="LaButti K."/>
            <person name="Lapidus A."/>
            <person name="Lavin J.L."/>
            <person name="Lee Y.-H."/>
            <person name="Lindquist E."/>
            <person name="Lilly W."/>
            <person name="Lucas S."/>
            <person name="Morin E."/>
            <person name="Murat C."/>
            <person name="Oguiza J.A."/>
            <person name="Park J."/>
            <person name="Pisabarro A.G."/>
            <person name="Riley R."/>
            <person name="Rosling A."/>
            <person name="Salamov A."/>
            <person name="Schmidt O."/>
            <person name="Schmutz J."/>
            <person name="Skrede I."/>
            <person name="Stenlid J."/>
            <person name="Wiebenga A."/>
            <person name="Xie X."/>
            <person name="Kuees U."/>
            <person name="Hibbett D.S."/>
            <person name="Hoffmeister D."/>
            <person name="Hoegberg N."/>
            <person name="Martin F."/>
            <person name="Grigoriev I.V."/>
            <person name="Watkinson S.C."/>
        </authorList>
    </citation>
    <scope>NUCLEOTIDE SEQUENCE [LARGE SCALE GENOMIC DNA]</scope>
    <source>
        <strain evidence="2">S7.9</strain>
    </source>
</reference>
<name>F8NL79_SERL9</name>
<sequence>MKKDYVKSMNNYDADLRKMIHLVGIAKQNHKESCDAADFLREQLKVTKEHLR</sequence>
<accession>F8NL79</accession>